<name>A0A251P2L1_PRUPE</name>
<dbReference type="EMBL" id="CM007655">
    <property type="protein sequence ID" value="ONI05783.1"/>
    <property type="molecule type" value="Genomic_DNA"/>
</dbReference>
<evidence type="ECO:0000256" key="1">
    <source>
        <dbReference type="SAM" id="Phobius"/>
    </source>
</evidence>
<dbReference type="Proteomes" id="UP000006882">
    <property type="component" value="Chromosome G5"/>
</dbReference>
<keyword evidence="1" id="KW-0472">Membrane</keyword>
<organism evidence="2 3">
    <name type="scientific">Prunus persica</name>
    <name type="common">Peach</name>
    <name type="synonym">Amygdalus persica</name>
    <dbReference type="NCBI Taxonomy" id="3760"/>
    <lineage>
        <taxon>Eukaryota</taxon>
        <taxon>Viridiplantae</taxon>
        <taxon>Streptophyta</taxon>
        <taxon>Embryophyta</taxon>
        <taxon>Tracheophyta</taxon>
        <taxon>Spermatophyta</taxon>
        <taxon>Magnoliopsida</taxon>
        <taxon>eudicotyledons</taxon>
        <taxon>Gunneridae</taxon>
        <taxon>Pentapetalae</taxon>
        <taxon>rosids</taxon>
        <taxon>fabids</taxon>
        <taxon>Rosales</taxon>
        <taxon>Rosaceae</taxon>
        <taxon>Amygdaloideae</taxon>
        <taxon>Amygdaleae</taxon>
        <taxon>Prunus</taxon>
    </lineage>
</organism>
<feature type="transmembrane region" description="Helical" evidence="1">
    <location>
        <begin position="12"/>
        <end position="42"/>
    </location>
</feature>
<reference evidence="2 3" key="1">
    <citation type="journal article" date="2013" name="Nat. Genet.">
        <title>The high-quality draft genome of peach (Prunus persica) identifies unique patterns of genetic diversity, domestication and genome evolution.</title>
        <authorList>
            <consortium name="International Peach Genome Initiative"/>
            <person name="Verde I."/>
            <person name="Abbott A.G."/>
            <person name="Scalabrin S."/>
            <person name="Jung S."/>
            <person name="Shu S."/>
            <person name="Marroni F."/>
            <person name="Zhebentyayeva T."/>
            <person name="Dettori M.T."/>
            <person name="Grimwood J."/>
            <person name="Cattonaro F."/>
            <person name="Zuccolo A."/>
            <person name="Rossini L."/>
            <person name="Jenkins J."/>
            <person name="Vendramin E."/>
            <person name="Meisel L.A."/>
            <person name="Decroocq V."/>
            <person name="Sosinski B."/>
            <person name="Prochnik S."/>
            <person name="Mitros T."/>
            <person name="Policriti A."/>
            <person name="Cipriani G."/>
            <person name="Dondini L."/>
            <person name="Ficklin S."/>
            <person name="Goodstein D.M."/>
            <person name="Xuan P."/>
            <person name="Del Fabbro C."/>
            <person name="Aramini V."/>
            <person name="Copetti D."/>
            <person name="Gonzalez S."/>
            <person name="Horner D.S."/>
            <person name="Falchi R."/>
            <person name="Lucas S."/>
            <person name="Mica E."/>
            <person name="Maldonado J."/>
            <person name="Lazzari B."/>
            <person name="Bielenberg D."/>
            <person name="Pirona R."/>
            <person name="Miculan M."/>
            <person name="Barakat A."/>
            <person name="Testolin R."/>
            <person name="Stella A."/>
            <person name="Tartarini S."/>
            <person name="Tonutti P."/>
            <person name="Arus P."/>
            <person name="Orellana A."/>
            <person name="Wells C."/>
            <person name="Main D."/>
            <person name="Vizzotto G."/>
            <person name="Silva H."/>
            <person name="Salamini F."/>
            <person name="Schmutz J."/>
            <person name="Morgante M."/>
            <person name="Rokhsar D.S."/>
        </authorList>
    </citation>
    <scope>NUCLEOTIDE SEQUENCE [LARGE SCALE GENOMIC DNA]</scope>
    <source>
        <strain evidence="3">cv. Nemared</strain>
    </source>
</reference>
<keyword evidence="1" id="KW-0812">Transmembrane</keyword>
<sequence length="71" mass="8510">MLLHLERSSWCFLCYFCFPVFCVIVFIFLVLWICGFCVFSFLCFLLQLGFSRLLFLFMVTCCFAFVLAWPF</sequence>
<proteinExistence type="predicted"/>
<keyword evidence="1" id="KW-1133">Transmembrane helix</keyword>
<feature type="transmembrane region" description="Helical" evidence="1">
    <location>
        <begin position="48"/>
        <end position="69"/>
    </location>
</feature>
<gene>
    <name evidence="2" type="ORF">PRUPE_5G023900</name>
</gene>
<dbReference type="AlphaFoldDB" id="A0A251P2L1"/>
<evidence type="ECO:0000313" key="2">
    <source>
        <dbReference type="EMBL" id="ONI05783.1"/>
    </source>
</evidence>
<keyword evidence="3" id="KW-1185">Reference proteome</keyword>
<evidence type="ECO:0000313" key="3">
    <source>
        <dbReference type="Proteomes" id="UP000006882"/>
    </source>
</evidence>
<protein>
    <submittedName>
        <fullName evidence="2">Uncharacterized protein</fullName>
    </submittedName>
</protein>
<dbReference type="Gramene" id="ONI05783">
    <property type="protein sequence ID" value="ONI05783"/>
    <property type="gene ID" value="PRUPE_5G023900"/>
</dbReference>
<accession>A0A251P2L1</accession>